<evidence type="ECO:0000313" key="4">
    <source>
        <dbReference type="EMBL" id="MFC7236399.1"/>
    </source>
</evidence>
<gene>
    <name evidence="4" type="ORF">ACFQJ4_13865</name>
</gene>
<dbReference type="SUPFAM" id="SSF55729">
    <property type="entry name" value="Acyl-CoA N-acyltransferases (Nat)"/>
    <property type="match status" value="1"/>
</dbReference>
<dbReference type="GeneID" id="79268118"/>
<dbReference type="Gene3D" id="3.40.630.30">
    <property type="match status" value="1"/>
</dbReference>
<evidence type="ECO:0000256" key="2">
    <source>
        <dbReference type="ARBA" id="ARBA00023315"/>
    </source>
</evidence>
<dbReference type="GO" id="GO:0016746">
    <property type="term" value="F:acyltransferase activity"/>
    <property type="evidence" value="ECO:0007669"/>
    <property type="project" value="UniProtKB-KW"/>
</dbReference>
<dbReference type="CDD" id="cd04301">
    <property type="entry name" value="NAT_SF"/>
    <property type="match status" value="1"/>
</dbReference>
<keyword evidence="1 4" id="KW-0808">Transferase</keyword>
<keyword evidence="2 4" id="KW-0012">Acyltransferase</keyword>
<name>A0ABD5ZS68_9EURY</name>
<dbReference type="RefSeq" id="WP_276234556.1">
    <property type="nucleotide sequence ID" value="NZ_CP119802.1"/>
</dbReference>
<dbReference type="Pfam" id="PF00583">
    <property type="entry name" value="Acetyltransf_1"/>
    <property type="match status" value="1"/>
</dbReference>
<feature type="domain" description="N-acetyltransferase" evidence="3">
    <location>
        <begin position="1"/>
        <end position="155"/>
    </location>
</feature>
<evidence type="ECO:0000256" key="1">
    <source>
        <dbReference type="ARBA" id="ARBA00022679"/>
    </source>
</evidence>
<dbReference type="PANTHER" id="PTHR43877">
    <property type="entry name" value="AMINOALKYLPHOSPHONATE N-ACETYLTRANSFERASE-RELATED-RELATED"/>
    <property type="match status" value="1"/>
</dbReference>
<dbReference type="EC" id="2.3.-.-" evidence="4"/>
<organism evidence="4 5">
    <name type="scientific">Halosegnis marinus</name>
    <dbReference type="NCBI Taxonomy" id="3034023"/>
    <lineage>
        <taxon>Archaea</taxon>
        <taxon>Methanobacteriati</taxon>
        <taxon>Methanobacteriota</taxon>
        <taxon>Stenosarchaea group</taxon>
        <taxon>Halobacteria</taxon>
        <taxon>Halobacteriales</taxon>
        <taxon>Natronomonadaceae</taxon>
        <taxon>Halosegnis</taxon>
    </lineage>
</organism>
<dbReference type="InterPro" id="IPR016181">
    <property type="entry name" value="Acyl_CoA_acyltransferase"/>
</dbReference>
<protein>
    <submittedName>
        <fullName evidence="4">GNAT family N-acetyltransferase</fullName>
        <ecNumber evidence="4">2.3.-.-</ecNumber>
    </submittedName>
</protein>
<dbReference type="InterPro" id="IPR000182">
    <property type="entry name" value="GNAT_dom"/>
</dbReference>
<dbReference type="EMBL" id="JBHTAP010000001">
    <property type="protein sequence ID" value="MFC7236399.1"/>
    <property type="molecule type" value="Genomic_DNA"/>
</dbReference>
<accession>A0ABD5ZS68</accession>
<dbReference type="InterPro" id="IPR050832">
    <property type="entry name" value="Bact_Acetyltransf"/>
</dbReference>
<evidence type="ECO:0000313" key="5">
    <source>
        <dbReference type="Proteomes" id="UP001596398"/>
    </source>
</evidence>
<dbReference type="PROSITE" id="PS51186">
    <property type="entry name" value="GNAT"/>
    <property type="match status" value="1"/>
</dbReference>
<evidence type="ECO:0000259" key="3">
    <source>
        <dbReference type="PROSITE" id="PS51186"/>
    </source>
</evidence>
<keyword evidence="5" id="KW-1185">Reference proteome</keyword>
<dbReference type="AlphaFoldDB" id="A0ABD5ZS68"/>
<reference evidence="4 5" key="1">
    <citation type="journal article" date="2019" name="Int. J. Syst. Evol. Microbiol.">
        <title>The Global Catalogue of Microorganisms (GCM) 10K type strain sequencing project: providing services to taxonomists for standard genome sequencing and annotation.</title>
        <authorList>
            <consortium name="The Broad Institute Genomics Platform"/>
            <consortium name="The Broad Institute Genome Sequencing Center for Infectious Disease"/>
            <person name="Wu L."/>
            <person name="Ma J."/>
        </authorList>
    </citation>
    <scope>NUCLEOTIDE SEQUENCE [LARGE SCALE GENOMIC DNA]</scope>
    <source>
        <strain evidence="4 5">DT85</strain>
    </source>
</reference>
<sequence>MELERPTVSSLDDLVDLWVDLAAGQRAFGSHLLAEGNREAIRDALSRRIVAGGCLVARDPDPVGFVTFYPESQAYGQDRERGVVENLYVVPARRGEGIGTELLRAAETALAEGGADAVALEVLADNDAARSFYAERGYDAHRIEMERPVERETDTNEGG</sequence>
<dbReference type="Proteomes" id="UP001596398">
    <property type="component" value="Unassembled WGS sequence"/>
</dbReference>
<comment type="caution">
    <text evidence="4">The sequence shown here is derived from an EMBL/GenBank/DDBJ whole genome shotgun (WGS) entry which is preliminary data.</text>
</comment>
<proteinExistence type="predicted"/>